<sequence>MNVPQEAPRAGLDEADRSALRELARTMVTELVTSARVRAAMESGGLPDREFDAELATAGLWGIETPEEYGGGGASFRELAVVLRELGSRAAVSHLTTSAVLCAGAVLLGGSREQRERWLPSLAAGQVFGTAALSEWYTNPPTGGVRAERRDAGWILGGLASHVLNARVSDLLVVGATAGPDRVVAVVPAQATGLTVEPVAMTDATRCVDRLTLDGVFVPDTDVLAVGSDADRLLGALANRAAAATAADSAGNAERLLAMTVAYAGEREQFGRPIGSFQAVKHQAADMLVNAETSAALLDDAVRAAATEPATCDVAVSMAKEYGCERAATNAGVALQLHGGIGYTWEHDLHVYFKRAKLNEFLFGDGRWHRGRIARALAGTAGQRAG</sequence>
<proteinExistence type="inferred from homology"/>
<feature type="domain" description="Acyl-CoA dehydrogenase/oxidase C-terminal" evidence="6">
    <location>
        <begin position="239"/>
        <end position="377"/>
    </location>
</feature>
<accession>A0ABV6M5Z7</accession>
<comment type="similarity">
    <text evidence="2">Belongs to the acyl-CoA dehydrogenase family.</text>
</comment>
<keyword evidence="3" id="KW-0285">Flavoprotein</keyword>
<reference evidence="8 9" key="1">
    <citation type="submission" date="2024-09" db="EMBL/GenBank/DDBJ databases">
        <authorList>
            <person name="Sun Q."/>
            <person name="Mori K."/>
        </authorList>
    </citation>
    <scope>NUCLEOTIDE SEQUENCE [LARGE SCALE GENOMIC DNA]</scope>
    <source>
        <strain evidence="8 9">TBRC 3947</strain>
    </source>
</reference>
<evidence type="ECO:0000256" key="2">
    <source>
        <dbReference type="ARBA" id="ARBA00009347"/>
    </source>
</evidence>
<evidence type="ECO:0000259" key="6">
    <source>
        <dbReference type="Pfam" id="PF00441"/>
    </source>
</evidence>
<dbReference type="InterPro" id="IPR046373">
    <property type="entry name" value="Acyl-CoA_Oxase/DH_mid-dom_sf"/>
</dbReference>
<dbReference type="Gene3D" id="1.10.540.10">
    <property type="entry name" value="Acyl-CoA dehydrogenase/oxidase, N-terminal domain"/>
    <property type="match status" value="1"/>
</dbReference>
<keyword evidence="4" id="KW-0274">FAD</keyword>
<evidence type="ECO:0000313" key="8">
    <source>
        <dbReference type="EMBL" id="MFC0529974.1"/>
    </source>
</evidence>
<organism evidence="8 9">
    <name type="scientific">Phytohabitans kaempferiae</name>
    <dbReference type="NCBI Taxonomy" id="1620943"/>
    <lineage>
        <taxon>Bacteria</taxon>
        <taxon>Bacillati</taxon>
        <taxon>Actinomycetota</taxon>
        <taxon>Actinomycetes</taxon>
        <taxon>Micromonosporales</taxon>
        <taxon>Micromonosporaceae</taxon>
    </lineage>
</organism>
<name>A0ABV6M5Z7_9ACTN</name>
<dbReference type="PANTHER" id="PTHR43884:SF20">
    <property type="entry name" value="ACYL-COA DEHYDROGENASE FADE28"/>
    <property type="match status" value="1"/>
</dbReference>
<evidence type="ECO:0000259" key="7">
    <source>
        <dbReference type="Pfam" id="PF02771"/>
    </source>
</evidence>
<dbReference type="InterPro" id="IPR013786">
    <property type="entry name" value="AcylCoA_DH/ox_N"/>
</dbReference>
<dbReference type="Gene3D" id="2.40.110.10">
    <property type="entry name" value="Butyryl-CoA Dehydrogenase, subunit A, domain 2"/>
    <property type="match status" value="1"/>
</dbReference>
<protein>
    <submittedName>
        <fullName evidence="8">Acyl-CoA dehydrogenase family protein</fullName>
        <ecNumber evidence="8">1.-.-.-</ecNumber>
    </submittedName>
</protein>
<evidence type="ECO:0000256" key="3">
    <source>
        <dbReference type="ARBA" id="ARBA00022630"/>
    </source>
</evidence>
<dbReference type="EC" id="1.-.-.-" evidence="8"/>
<dbReference type="Gene3D" id="1.20.140.10">
    <property type="entry name" value="Butyryl-CoA Dehydrogenase, subunit A, domain 3"/>
    <property type="match status" value="1"/>
</dbReference>
<feature type="domain" description="Acyl-CoA dehydrogenase/oxidase N-terminal" evidence="7">
    <location>
        <begin position="16"/>
        <end position="126"/>
    </location>
</feature>
<dbReference type="Pfam" id="PF02771">
    <property type="entry name" value="Acyl-CoA_dh_N"/>
    <property type="match status" value="1"/>
</dbReference>
<dbReference type="InterPro" id="IPR009100">
    <property type="entry name" value="AcylCoA_DH/oxidase_NM_dom_sf"/>
</dbReference>
<dbReference type="InterPro" id="IPR036250">
    <property type="entry name" value="AcylCo_DH-like_C"/>
</dbReference>
<dbReference type="InterPro" id="IPR037069">
    <property type="entry name" value="AcylCoA_DH/ox_N_sf"/>
</dbReference>
<dbReference type="Proteomes" id="UP001589867">
    <property type="component" value="Unassembled WGS sequence"/>
</dbReference>
<dbReference type="GO" id="GO:0016491">
    <property type="term" value="F:oxidoreductase activity"/>
    <property type="evidence" value="ECO:0007669"/>
    <property type="project" value="UniProtKB-KW"/>
</dbReference>
<dbReference type="SUPFAM" id="SSF47203">
    <property type="entry name" value="Acyl-CoA dehydrogenase C-terminal domain-like"/>
    <property type="match status" value="1"/>
</dbReference>
<dbReference type="SUPFAM" id="SSF56645">
    <property type="entry name" value="Acyl-CoA dehydrogenase NM domain-like"/>
    <property type="match status" value="1"/>
</dbReference>
<evidence type="ECO:0000313" key="9">
    <source>
        <dbReference type="Proteomes" id="UP001589867"/>
    </source>
</evidence>
<dbReference type="PANTHER" id="PTHR43884">
    <property type="entry name" value="ACYL-COA DEHYDROGENASE"/>
    <property type="match status" value="1"/>
</dbReference>
<dbReference type="Pfam" id="PF00441">
    <property type="entry name" value="Acyl-CoA_dh_1"/>
    <property type="match status" value="1"/>
</dbReference>
<dbReference type="InterPro" id="IPR009075">
    <property type="entry name" value="AcylCo_DH/oxidase_C"/>
</dbReference>
<gene>
    <name evidence="8" type="ORF">ACFFIA_20130</name>
</gene>
<evidence type="ECO:0000256" key="4">
    <source>
        <dbReference type="ARBA" id="ARBA00022827"/>
    </source>
</evidence>
<evidence type="ECO:0000256" key="5">
    <source>
        <dbReference type="ARBA" id="ARBA00023002"/>
    </source>
</evidence>
<comment type="caution">
    <text evidence="8">The sequence shown here is derived from an EMBL/GenBank/DDBJ whole genome shotgun (WGS) entry which is preliminary data.</text>
</comment>
<comment type="cofactor">
    <cofactor evidence="1">
        <name>FAD</name>
        <dbReference type="ChEBI" id="CHEBI:57692"/>
    </cofactor>
</comment>
<evidence type="ECO:0000256" key="1">
    <source>
        <dbReference type="ARBA" id="ARBA00001974"/>
    </source>
</evidence>
<keyword evidence="9" id="KW-1185">Reference proteome</keyword>
<dbReference type="RefSeq" id="WP_377253053.1">
    <property type="nucleotide sequence ID" value="NZ_JBHLUH010000039.1"/>
</dbReference>
<keyword evidence="5 8" id="KW-0560">Oxidoreductase</keyword>
<dbReference type="EMBL" id="JBHLUH010000039">
    <property type="protein sequence ID" value="MFC0529974.1"/>
    <property type="molecule type" value="Genomic_DNA"/>
</dbReference>